<sequence>MVNAPVAREGCVKQHTNYTEGLTWTRSGLQLWASGTVPVHYSRELNTTGGAMRPVQPG</sequence>
<dbReference type="EMBL" id="LT158599">
    <property type="protein sequence ID" value="CVK33666.1"/>
    <property type="molecule type" value="Genomic_DNA"/>
</dbReference>
<organism evidence="1 2">
    <name type="scientific">Methanoculleus bourgensis</name>
    <dbReference type="NCBI Taxonomy" id="83986"/>
    <lineage>
        <taxon>Archaea</taxon>
        <taxon>Methanobacteriati</taxon>
        <taxon>Methanobacteriota</taxon>
        <taxon>Stenosarchaea group</taxon>
        <taxon>Methanomicrobia</taxon>
        <taxon>Methanomicrobiales</taxon>
        <taxon>Methanomicrobiaceae</taxon>
        <taxon>Methanoculleus</taxon>
    </lineage>
</organism>
<accession>A0A0X3BNG8</accession>
<name>A0A0X3BNG8_9EURY</name>
<evidence type="ECO:0000313" key="1">
    <source>
        <dbReference type="EMBL" id="CVK33666.1"/>
    </source>
</evidence>
<dbReference type="Proteomes" id="UP000069850">
    <property type="component" value="Chromosome 1"/>
</dbReference>
<gene>
    <name evidence="1" type="ORF">MMAB1_2453</name>
</gene>
<proteinExistence type="predicted"/>
<evidence type="ECO:0000313" key="2">
    <source>
        <dbReference type="Proteomes" id="UP000069850"/>
    </source>
</evidence>
<reference evidence="1 2" key="1">
    <citation type="submission" date="2016-01" db="EMBL/GenBank/DDBJ databases">
        <authorList>
            <person name="Manzoor S."/>
        </authorList>
    </citation>
    <scope>NUCLEOTIDE SEQUENCE [LARGE SCALE GENOMIC DNA]</scope>
    <source>
        <strain evidence="1">Methanoculleus sp MAB1</strain>
    </source>
</reference>
<protein>
    <submittedName>
        <fullName evidence="1">Uncharacterized protein</fullName>
    </submittedName>
</protein>
<dbReference type="AlphaFoldDB" id="A0A0X3BNG8"/>
<dbReference type="KEGG" id="mema:MMAB1_2453"/>